<evidence type="ECO:0000256" key="3">
    <source>
        <dbReference type="ARBA" id="ARBA00022481"/>
    </source>
</evidence>
<dbReference type="FunFam" id="3.40.50.300:FF:000475">
    <property type="entry name" value="GTP-binding protein Rhes"/>
    <property type="match status" value="1"/>
</dbReference>
<evidence type="ECO:0000256" key="1">
    <source>
        <dbReference type="ARBA" id="ARBA00004193"/>
    </source>
</evidence>
<evidence type="ECO:0000256" key="2">
    <source>
        <dbReference type="ARBA" id="ARBA00022475"/>
    </source>
</evidence>
<evidence type="ECO:0000256" key="6">
    <source>
        <dbReference type="ARBA" id="ARBA00023136"/>
    </source>
</evidence>
<dbReference type="GO" id="GO:0031681">
    <property type="term" value="F:G-protein beta-subunit binding"/>
    <property type="evidence" value="ECO:0007669"/>
    <property type="project" value="TreeGrafter"/>
</dbReference>
<feature type="compositionally biased region" description="Acidic residues" evidence="10">
    <location>
        <begin position="260"/>
        <end position="270"/>
    </location>
</feature>
<keyword evidence="8" id="KW-0636">Prenylation</keyword>
<keyword evidence="4" id="KW-0547">Nucleotide-binding</keyword>
<accession>A0A8B7XXQ2</accession>
<comment type="similarity">
    <text evidence="9">Belongs to the small GTPase superfamily. RasD family.</text>
</comment>
<dbReference type="NCBIfam" id="TIGR00231">
    <property type="entry name" value="small_GTP"/>
    <property type="match status" value="1"/>
</dbReference>
<dbReference type="GO" id="GO:0007165">
    <property type="term" value="P:signal transduction"/>
    <property type="evidence" value="ECO:0007669"/>
    <property type="project" value="TreeGrafter"/>
</dbReference>
<dbReference type="KEGG" id="aplc:110976239"/>
<dbReference type="PRINTS" id="PR00449">
    <property type="entry name" value="RASTRNSFRMNG"/>
</dbReference>
<dbReference type="GO" id="GO:0005525">
    <property type="term" value="F:GTP binding"/>
    <property type="evidence" value="ECO:0007669"/>
    <property type="project" value="UniProtKB-KW"/>
</dbReference>
<keyword evidence="5" id="KW-0342">GTP-binding</keyword>
<evidence type="ECO:0000256" key="7">
    <source>
        <dbReference type="ARBA" id="ARBA00023288"/>
    </source>
</evidence>
<dbReference type="AlphaFoldDB" id="A0A8B7XXQ2"/>
<evidence type="ECO:0000313" key="12">
    <source>
        <dbReference type="RefSeq" id="XP_022085032.1"/>
    </source>
</evidence>
<keyword evidence="7" id="KW-0449">Lipoprotein</keyword>
<dbReference type="InterPro" id="IPR027417">
    <property type="entry name" value="P-loop_NTPase"/>
</dbReference>
<protein>
    <submittedName>
        <fullName evidence="12">GTP-binding protein Rhes-like</fullName>
    </submittedName>
</protein>
<keyword evidence="3" id="KW-0488">Methylation</keyword>
<dbReference type="PROSITE" id="PS51421">
    <property type="entry name" value="RAS"/>
    <property type="match status" value="1"/>
</dbReference>
<dbReference type="OMA" id="CKASRGV"/>
<organism evidence="11 12">
    <name type="scientific">Acanthaster planci</name>
    <name type="common">Crown-of-thorns starfish</name>
    <dbReference type="NCBI Taxonomy" id="133434"/>
    <lineage>
        <taxon>Eukaryota</taxon>
        <taxon>Metazoa</taxon>
        <taxon>Echinodermata</taxon>
        <taxon>Eleutherozoa</taxon>
        <taxon>Asterozoa</taxon>
        <taxon>Asteroidea</taxon>
        <taxon>Valvatacea</taxon>
        <taxon>Valvatida</taxon>
        <taxon>Acanthasteridae</taxon>
        <taxon>Acanthaster</taxon>
    </lineage>
</organism>
<dbReference type="SMART" id="SM00175">
    <property type="entry name" value="RAB"/>
    <property type="match status" value="1"/>
</dbReference>
<dbReference type="PROSITE" id="PS51419">
    <property type="entry name" value="RAB"/>
    <property type="match status" value="1"/>
</dbReference>
<dbReference type="InterPro" id="IPR005225">
    <property type="entry name" value="Small_GTP-bd"/>
</dbReference>
<reference evidence="12" key="1">
    <citation type="submission" date="2025-08" db="UniProtKB">
        <authorList>
            <consortium name="RefSeq"/>
        </authorList>
    </citation>
    <scope>IDENTIFICATION</scope>
</reference>
<dbReference type="Gene3D" id="3.40.50.300">
    <property type="entry name" value="P-loop containing nucleotide triphosphate hydrolases"/>
    <property type="match status" value="1"/>
</dbReference>
<keyword evidence="11" id="KW-1185">Reference proteome</keyword>
<dbReference type="PANTHER" id="PTHR46149:SF3">
    <property type="entry name" value="MIP08469P"/>
    <property type="match status" value="1"/>
</dbReference>
<dbReference type="GO" id="GO:0005886">
    <property type="term" value="C:plasma membrane"/>
    <property type="evidence" value="ECO:0007669"/>
    <property type="project" value="UniProtKB-SubCell"/>
</dbReference>
<dbReference type="SMART" id="SM00174">
    <property type="entry name" value="RHO"/>
    <property type="match status" value="1"/>
</dbReference>
<comment type="subcellular location">
    <subcellularLocation>
        <location evidence="1">Cell membrane</location>
        <topology evidence="1">Lipid-anchor</topology>
    </subcellularLocation>
</comment>
<keyword evidence="2" id="KW-1003">Cell membrane</keyword>
<dbReference type="GO" id="GO:0003924">
    <property type="term" value="F:GTPase activity"/>
    <property type="evidence" value="ECO:0007669"/>
    <property type="project" value="InterPro"/>
</dbReference>
<dbReference type="SUPFAM" id="SSF52540">
    <property type="entry name" value="P-loop containing nucleoside triphosphate hydrolases"/>
    <property type="match status" value="1"/>
</dbReference>
<keyword evidence="6" id="KW-0472">Membrane</keyword>
<name>A0A8B7XXQ2_ACAPL</name>
<sequence>MCDDSVLVLESELNTPAKNCYRLVVLGSSKVGKTAIVKRFLNGQFEEQYTPTIEDFHRKIYKIKGEVYRLDILDTSGNNPFPAMSRLSILTGDFFLLVYSIDSMESFQEVRRLRQQIIDTKRSRKGTKAVPMVIAGNKTDRNEHREVTLEEAKRAFSSGRRVTCHELSALDDSNIDGVFRALFENARLPSEMAPSMHKKVAAATSTNLNSGTSPRGLSLRRRISDACGVISPNARRPSLRSDLMQVRTNVLREEHHHNDDEYEDETEGDETASGGSTKKRACLIQ</sequence>
<gene>
    <name evidence="12" type="primary">LOC110976239</name>
</gene>
<evidence type="ECO:0000256" key="8">
    <source>
        <dbReference type="ARBA" id="ARBA00023289"/>
    </source>
</evidence>
<dbReference type="Proteomes" id="UP000694845">
    <property type="component" value="Unplaced"/>
</dbReference>
<dbReference type="PANTHER" id="PTHR46149">
    <property type="entry name" value="MIP08469P"/>
    <property type="match status" value="1"/>
</dbReference>
<dbReference type="Pfam" id="PF00071">
    <property type="entry name" value="Ras"/>
    <property type="match status" value="1"/>
</dbReference>
<dbReference type="SMART" id="SM00173">
    <property type="entry name" value="RAS"/>
    <property type="match status" value="1"/>
</dbReference>
<evidence type="ECO:0000256" key="10">
    <source>
        <dbReference type="SAM" id="MobiDB-lite"/>
    </source>
</evidence>
<proteinExistence type="inferred from homology"/>
<dbReference type="RefSeq" id="XP_022085032.1">
    <property type="nucleotide sequence ID" value="XM_022229340.1"/>
</dbReference>
<dbReference type="InterPro" id="IPR052236">
    <property type="entry name" value="Small_GTPase_RasD"/>
</dbReference>
<feature type="region of interest" description="Disordered" evidence="10">
    <location>
        <begin position="253"/>
        <end position="285"/>
    </location>
</feature>
<dbReference type="GeneID" id="110976239"/>
<evidence type="ECO:0000313" key="11">
    <source>
        <dbReference type="Proteomes" id="UP000694845"/>
    </source>
</evidence>
<evidence type="ECO:0000256" key="4">
    <source>
        <dbReference type="ARBA" id="ARBA00022741"/>
    </source>
</evidence>
<dbReference type="OrthoDB" id="265044at2759"/>
<dbReference type="InterPro" id="IPR001806">
    <property type="entry name" value="Small_GTPase"/>
</dbReference>
<evidence type="ECO:0000256" key="5">
    <source>
        <dbReference type="ARBA" id="ARBA00023134"/>
    </source>
</evidence>
<evidence type="ECO:0000256" key="9">
    <source>
        <dbReference type="ARBA" id="ARBA00038061"/>
    </source>
</evidence>